<reference evidence="1" key="1">
    <citation type="journal article" date="2018" name="Genome Biol.">
        <title>SKESA: strategic k-mer extension for scrupulous assemblies.</title>
        <authorList>
            <person name="Souvorov A."/>
            <person name="Agarwala R."/>
            <person name="Lipman D.J."/>
        </authorList>
    </citation>
    <scope>NUCLEOTIDE SEQUENCE</scope>
    <source>
        <strain evidence="1">BCW_3452</strain>
    </source>
</reference>
<organism evidence="1">
    <name type="scientific">Vibrio vulnificus</name>
    <dbReference type="NCBI Taxonomy" id="672"/>
    <lineage>
        <taxon>Bacteria</taxon>
        <taxon>Pseudomonadati</taxon>
        <taxon>Pseudomonadota</taxon>
        <taxon>Gammaproteobacteria</taxon>
        <taxon>Vibrionales</taxon>
        <taxon>Vibrionaceae</taxon>
        <taxon>Vibrio</taxon>
    </lineage>
</organism>
<dbReference type="EMBL" id="DACRBY010000020">
    <property type="protein sequence ID" value="HAS8541221.1"/>
    <property type="molecule type" value="Genomic_DNA"/>
</dbReference>
<comment type="caution">
    <text evidence="1">The sequence shown here is derived from an EMBL/GenBank/DDBJ whole genome shotgun (WGS) entry which is preliminary data.</text>
</comment>
<dbReference type="Proteomes" id="UP000863257">
    <property type="component" value="Unassembled WGS sequence"/>
</dbReference>
<proteinExistence type="predicted"/>
<dbReference type="AlphaFoldDB" id="A0A8H9N1Q5"/>
<sequence length="205" mass="22908">MKITSYELHAQDVDLMTQTATGIFEDLLNNHQKNPKAYGNKRVEDLLPHWVMIANTRAISAVLTRDGLISIEKTDDLYTKFSDIEGDTFNPQVNPDVCKCVLKQERRKEQARASRQGINVFTVYAEDQEVASMGGFIGDDFFTSYEDIQPLDEAITALANSPTDGVRKYMSSLFNHAKAIENSLVMSVLQSESEPQGVKVVIVSI</sequence>
<gene>
    <name evidence="1" type="ORF">I7730_15675</name>
</gene>
<evidence type="ECO:0000313" key="1">
    <source>
        <dbReference type="EMBL" id="HAS8541221.1"/>
    </source>
</evidence>
<accession>A0A8H9N1Q5</accession>
<reference evidence="1" key="2">
    <citation type="submission" date="2019-01" db="EMBL/GenBank/DDBJ databases">
        <authorList>
            <consortium name="NCBI Pathogen Detection Project"/>
        </authorList>
    </citation>
    <scope>NUCLEOTIDE SEQUENCE</scope>
    <source>
        <strain evidence="1">BCW_3452</strain>
    </source>
</reference>
<protein>
    <submittedName>
        <fullName evidence="1">Uncharacterized protein</fullName>
    </submittedName>
</protein>
<name>A0A8H9N1Q5_VIBVL</name>